<dbReference type="PANTHER" id="PTHR47675">
    <property type="entry name" value="MOLYBDOPTERIN BINDING DOMAIN PROTEIN (AFU_ORTHOLOGUE AFUA_5G11210)"/>
    <property type="match status" value="1"/>
</dbReference>
<dbReference type="Gene3D" id="3.40.980.10">
    <property type="entry name" value="MoaB/Mog-like domain"/>
    <property type="match status" value="1"/>
</dbReference>
<dbReference type="InterPro" id="IPR036425">
    <property type="entry name" value="MoaB/Mog-like_dom_sf"/>
</dbReference>
<gene>
    <name evidence="3" type="ORF">C6P46_001497</name>
</gene>
<organism evidence="3 4">
    <name type="scientific">Rhodotorula mucilaginosa</name>
    <name type="common">Yeast</name>
    <name type="synonym">Rhodotorula rubra</name>
    <dbReference type="NCBI Taxonomy" id="5537"/>
    <lineage>
        <taxon>Eukaryota</taxon>
        <taxon>Fungi</taxon>
        <taxon>Dikarya</taxon>
        <taxon>Basidiomycota</taxon>
        <taxon>Pucciniomycotina</taxon>
        <taxon>Microbotryomycetes</taxon>
        <taxon>Sporidiobolales</taxon>
        <taxon>Sporidiobolaceae</taxon>
        <taxon>Rhodotorula</taxon>
    </lineage>
</organism>
<dbReference type="OrthoDB" id="448496at2759"/>
<dbReference type="CDD" id="cd00885">
    <property type="entry name" value="cinA"/>
    <property type="match status" value="1"/>
</dbReference>
<dbReference type="EMBL" id="PUHQ01000014">
    <property type="protein sequence ID" value="KAG0664452.1"/>
    <property type="molecule type" value="Genomic_DNA"/>
</dbReference>
<feature type="domain" description="MoaB/Mog" evidence="2">
    <location>
        <begin position="36"/>
        <end position="207"/>
    </location>
</feature>
<dbReference type="Gene3D" id="2.170.150.40">
    <property type="entry name" value="Domain of unknown function (DUF427)"/>
    <property type="match status" value="1"/>
</dbReference>
<dbReference type="InterPro" id="IPR038694">
    <property type="entry name" value="DUF427_sf"/>
</dbReference>
<dbReference type="GO" id="GO:0047884">
    <property type="term" value="F:FAD diphosphatase activity"/>
    <property type="evidence" value="ECO:0007669"/>
    <property type="project" value="TreeGrafter"/>
</dbReference>
<dbReference type="Pfam" id="PF04248">
    <property type="entry name" value="NTP_transf_9"/>
    <property type="match status" value="1"/>
</dbReference>
<protein>
    <recommendedName>
        <fullName evidence="2">MoaB/Mog domain-containing protein</fullName>
    </recommendedName>
</protein>
<sequence>MASTTSDSALQHTPAPTFPITPAPKLPDGQYVKTCGMIVIGDEVLNGKTRDSNSNFLAKMLFDLAIDLKRIEVIADDEDEIVEAVTRMHKNYDLVITSGGIGPTHDDITYASIAAAFKTPLEYHEETKRRMYEMGKHRYKMDEQTEEQKQARDRMALFPKDAEVLFVQEDLWVPVVRVGGKVCILPGVPRLFERLVEGLAAHYIPLPPSSEKPYRVLVHTKMPESSIAPFLTTLQERVKKEMIRVGSYPKLMQGVDVSLIGKDESRLKELAEEVVKELKGELVAQGKLGQEAKAPPDSIKKEYFQPSDTHTVCPWKGTASYYTVKIGGEVIPDAAWYYPEAKAGKAKEIEGFVAFYKNKVKIHE</sequence>
<evidence type="ECO:0000313" key="3">
    <source>
        <dbReference type="EMBL" id="KAG0664452.1"/>
    </source>
</evidence>
<proteinExistence type="predicted"/>
<dbReference type="SMART" id="SM00852">
    <property type="entry name" value="MoCF_biosynth"/>
    <property type="match status" value="1"/>
</dbReference>
<dbReference type="SUPFAM" id="SSF53218">
    <property type="entry name" value="Molybdenum cofactor biosynthesis proteins"/>
    <property type="match status" value="1"/>
</dbReference>
<feature type="region of interest" description="Disordered" evidence="1">
    <location>
        <begin position="1"/>
        <end position="23"/>
    </location>
</feature>
<evidence type="ECO:0000256" key="1">
    <source>
        <dbReference type="SAM" id="MobiDB-lite"/>
    </source>
</evidence>
<dbReference type="Proteomes" id="UP000777482">
    <property type="component" value="Unassembled WGS sequence"/>
</dbReference>
<evidence type="ECO:0000313" key="4">
    <source>
        <dbReference type="Proteomes" id="UP000777482"/>
    </source>
</evidence>
<accession>A0A9P6W5J4</accession>
<dbReference type="InterPro" id="IPR001453">
    <property type="entry name" value="MoaB/Mog_dom"/>
</dbReference>
<comment type="caution">
    <text evidence="3">The sequence shown here is derived from an EMBL/GenBank/DDBJ whole genome shotgun (WGS) entry which is preliminary data.</text>
</comment>
<keyword evidence="4" id="KW-1185">Reference proteome</keyword>
<dbReference type="PANTHER" id="PTHR47675:SF1">
    <property type="entry name" value="MOLYBDOPTERIN BINDING DOMAIN PROTEIN (AFU_ORTHOLOGUE AFUA_5G11210)"/>
    <property type="match status" value="1"/>
</dbReference>
<dbReference type="Pfam" id="PF00994">
    <property type="entry name" value="MoCF_biosynth"/>
    <property type="match status" value="1"/>
</dbReference>
<evidence type="ECO:0000259" key="2">
    <source>
        <dbReference type="SMART" id="SM00852"/>
    </source>
</evidence>
<dbReference type="InterPro" id="IPR056596">
    <property type="entry name" value="FLAD1_M"/>
</dbReference>
<dbReference type="InterPro" id="IPR007361">
    <property type="entry name" value="DUF427"/>
</dbReference>
<dbReference type="Pfam" id="PF24102">
    <property type="entry name" value="FLAD1_M"/>
    <property type="match status" value="1"/>
</dbReference>
<reference evidence="3 4" key="1">
    <citation type="submission" date="2020-11" db="EMBL/GenBank/DDBJ databases">
        <title>Kefir isolates.</title>
        <authorList>
            <person name="Marcisauskas S."/>
            <person name="Kim Y."/>
            <person name="Blasche S."/>
        </authorList>
    </citation>
    <scope>NUCLEOTIDE SEQUENCE [LARGE SCALE GENOMIC DNA]</scope>
    <source>
        <strain evidence="3 4">KR</strain>
    </source>
</reference>
<name>A0A9P6W5J4_RHOMI</name>
<dbReference type="AlphaFoldDB" id="A0A9P6W5J4"/>
<dbReference type="GO" id="GO:0042726">
    <property type="term" value="P:flavin-containing compound metabolic process"/>
    <property type="evidence" value="ECO:0007669"/>
    <property type="project" value="TreeGrafter"/>
</dbReference>
<feature type="compositionally biased region" description="Polar residues" evidence="1">
    <location>
        <begin position="1"/>
        <end position="11"/>
    </location>
</feature>